<accession>A0ABR2HXL1</accession>
<protein>
    <recommendedName>
        <fullName evidence="1">Protein kinase domain-containing protein</fullName>
    </recommendedName>
</protein>
<dbReference type="InterPro" id="IPR052945">
    <property type="entry name" value="Mitotic_Regulator"/>
</dbReference>
<evidence type="ECO:0000313" key="3">
    <source>
        <dbReference type="Proteomes" id="UP001470230"/>
    </source>
</evidence>
<dbReference type="Pfam" id="PF08238">
    <property type="entry name" value="Sel1"/>
    <property type="match status" value="19"/>
</dbReference>
<gene>
    <name evidence="2" type="ORF">M9Y10_016919</name>
</gene>
<dbReference type="InterPro" id="IPR011009">
    <property type="entry name" value="Kinase-like_dom_sf"/>
</dbReference>
<dbReference type="Gene3D" id="1.10.510.10">
    <property type="entry name" value="Transferase(Phosphotransferase) domain 1"/>
    <property type="match status" value="1"/>
</dbReference>
<dbReference type="EMBL" id="JAPFFF010000021">
    <property type="protein sequence ID" value="KAK8854359.1"/>
    <property type="molecule type" value="Genomic_DNA"/>
</dbReference>
<dbReference type="Gene3D" id="1.25.40.10">
    <property type="entry name" value="Tetratricopeptide repeat domain"/>
    <property type="match status" value="5"/>
</dbReference>
<reference evidence="2 3" key="1">
    <citation type="submission" date="2024-04" db="EMBL/GenBank/DDBJ databases">
        <title>Tritrichomonas musculus Genome.</title>
        <authorList>
            <person name="Alves-Ferreira E."/>
            <person name="Grigg M."/>
            <person name="Lorenzi H."/>
            <person name="Galac M."/>
        </authorList>
    </citation>
    <scope>NUCLEOTIDE SEQUENCE [LARGE SCALE GENOMIC DNA]</scope>
    <source>
        <strain evidence="2 3">EAF2021</strain>
    </source>
</reference>
<keyword evidence="3" id="KW-1185">Reference proteome</keyword>
<feature type="domain" description="Protein kinase" evidence="1">
    <location>
        <begin position="3"/>
        <end position="297"/>
    </location>
</feature>
<dbReference type="InterPro" id="IPR006597">
    <property type="entry name" value="Sel1-like"/>
</dbReference>
<evidence type="ECO:0000313" key="2">
    <source>
        <dbReference type="EMBL" id="KAK8854359.1"/>
    </source>
</evidence>
<sequence>MTFILQKIIKKSQISTIDYGRKIRLNCPQIINKYEKSDFIDICNIKSNVQICFNIKDQLLYIFKIYNMNDEESELLYERELTIYQNIENKSPFISKFFGTFDKSPLKYLVLQYIEGETLETFITTTENISHFDKIKIILEIIIGIEYIHYRGIVLRDIKYDNIIIDSNNDAFLIDFDSIKTNESTSMTCFLGNLIFASPEQYYEKIYSFKSDAYSVGMIIHFILTEKKLDDIITDDFRDRIFASKQNILSFKEIPSLSEEYQYLKDLYQKCLSFCPDSRPTMNQLFKNIIQAANNRFNDEQVKIIDNLIEMHNKQLLNIDSEFLLNAGILFEDEEKYEKAKYYYELSSELNNSESLIKLGYLYKNGFGVQKDCKKAIKYYELAANLNNSEAFFILGELYEKGDDVKKDFLKAKEYYELSSRLNNSESLIKLGKLYENGYGVDRDFLEAKKYYEMGVKLNNSDALLYLGDLYAEGHGVHRNFNKAKELYEKAGEMNKSKSLIHLGDLYKMSYKPHQNIIQSIECYTKAYELYNDSEGLIKLGVHFYHSKRNDEHDERKGFKYFKLAAKQNNSDAFYHIGYHYKLRGGTTIAIYYFEKAAKYNNSDAYAELGRIYENLDYVKARKYYEKAAHLNNLDGLIGLINLYAEGLGVEKDHFKLKEYIEEAFKLDDGESINFIFRLYLNEFSVEQGFLKTLDVMIKWCNNHINYYFDLRKTEEMLIEEIIGFILYKHEYEDPYFYIGYLFEKGGYIKQNYSKAKMYYIKSSESNNSDSLLHLGYLYYKGAGVPQNFLQAKHYFKLAAKQDNSFGYLNLGYLYYQGYGVEQNFSKALKYFELALSNDIKFACIYLGFLYLNGYGVPKDPIIAQEYFSLIEDGDMYIALKTNEIFLNGNDAEIELESLVENFLDIENSYYGDLENTYEAFLILGNIYFYGLNVPKDYIKAKQYYEHSAISYKMRHFHLFGSAVSCNVDNLKDFYELTAIKPDVSPFLNLGFLYQNGYGVDKSYLKAKKYYELAAEENNSFAFYFLGYFYKKGYDVKQDYLKVKAYYELSAEYGNSEAYLKLGNLYKKGIGVKQNYYKAIKCYKLAADLDNSDACYYLGELYSTGYFVEKNIQKSMSYFLKSIEINNEEKSIDLYHNFDLNRCKFKYQSYNDLGLIFITLYQNVEEAYKYISVSGFVEYPYGKNNLGLLYQYYLNNPVNAQYMYEEAAKYSFCLAEYNLGHMKEKDGNMKESIEFYKRASKHEKEPLIFRNHHYGSMRLDISKKFIICFTNLKLTHYYFSNAQYKKAKKYFVKMVINLNISDVDNQYHFHFHFDKRRKKNLFSYIKYFIINFPLFDLKNQININLNVFDVKDVECHTYNINKSVSKLNETHNKDNNNKEKLKEKSNDLLKLKENSLIVEDTSNTMEQEMIFEDPGELFDYFIQIEDLKIAFNDEIKEIIEIFNQILYQPPYHILFGQINIENLNRNKIIELRLTNINEKFYEALNLAEFQQDLNSKME</sequence>
<dbReference type="SMART" id="SM00220">
    <property type="entry name" value="S_TKc"/>
    <property type="match status" value="1"/>
</dbReference>
<dbReference type="PANTHER" id="PTHR43628:SF1">
    <property type="entry name" value="CHITIN SYNTHASE REGULATORY FACTOR 2-RELATED"/>
    <property type="match status" value="1"/>
</dbReference>
<dbReference type="PROSITE" id="PS50011">
    <property type="entry name" value="PROTEIN_KINASE_DOM"/>
    <property type="match status" value="1"/>
</dbReference>
<dbReference type="InterPro" id="IPR000719">
    <property type="entry name" value="Prot_kinase_dom"/>
</dbReference>
<comment type="caution">
    <text evidence="2">The sequence shown here is derived from an EMBL/GenBank/DDBJ whole genome shotgun (WGS) entry which is preliminary data.</text>
</comment>
<dbReference type="Proteomes" id="UP001470230">
    <property type="component" value="Unassembled WGS sequence"/>
</dbReference>
<organism evidence="2 3">
    <name type="scientific">Tritrichomonas musculus</name>
    <dbReference type="NCBI Taxonomy" id="1915356"/>
    <lineage>
        <taxon>Eukaryota</taxon>
        <taxon>Metamonada</taxon>
        <taxon>Parabasalia</taxon>
        <taxon>Tritrichomonadida</taxon>
        <taxon>Tritrichomonadidae</taxon>
        <taxon>Tritrichomonas</taxon>
    </lineage>
</organism>
<dbReference type="InterPro" id="IPR011990">
    <property type="entry name" value="TPR-like_helical_dom_sf"/>
</dbReference>
<name>A0ABR2HXL1_9EUKA</name>
<dbReference type="SUPFAM" id="SSF81901">
    <property type="entry name" value="HCP-like"/>
    <property type="match status" value="6"/>
</dbReference>
<proteinExistence type="predicted"/>
<dbReference type="SMART" id="SM00671">
    <property type="entry name" value="SEL1"/>
    <property type="match status" value="21"/>
</dbReference>
<evidence type="ECO:0000259" key="1">
    <source>
        <dbReference type="PROSITE" id="PS50011"/>
    </source>
</evidence>
<dbReference type="InterPro" id="IPR019734">
    <property type="entry name" value="TPR_rpt"/>
</dbReference>
<dbReference type="SMART" id="SM00028">
    <property type="entry name" value="TPR"/>
    <property type="match status" value="6"/>
</dbReference>
<dbReference type="Pfam" id="PF00069">
    <property type="entry name" value="Pkinase"/>
    <property type="match status" value="1"/>
</dbReference>
<dbReference type="PANTHER" id="PTHR43628">
    <property type="entry name" value="ACTIVATOR OF C KINASE PROTEIN 1-RELATED"/>
    <property type="match status" value="1"/>
</dbReference>
<dbReference type="SUPFAM" id="SSF56112">
    <property type="entry name" value="Protein kinase-like (PK-like)"/>
    <property type="match status" value="1"/>
</dbReference>